<evidence type="ECO:0000313" key="10">
    <source>
        <dbReference type="Proteomes" id="UP000824028"/>
    </source>
</evidence>
<name>A0A9D2E806_9BACE</name>
<keyword evidence="3" id="KW-1003">Cell membrane</keyword>
<evidence type="ECO:0000256" key="4">
    <source>
        <dbReference type="ARBA" id="ARBA00022692"/>
    </source>
</evidence>
<feature type="transmembrane region" description="Helical" evidence="7">
    <location>
        <begin position="321"/>
        <end position="341"/>
    </location>
</feature>
<evidence type="ECO:0000256" key="3">
    <source>
        <dbReference type="ARBA" id="ARBA00022475"/>
    </source>
</evidence>
<comment type="caution">
    <text evidence="9">The sequence shown here is derived from an EMBL/GenBank/DDBJ whole genome shotgun (WGS) entry which is preliminary data.</text>
</comment>
<reference evidence="9" key="1">
    <citation type="journal article" date="2021" name="PeerJ">
        <title>Extensive microbial diversity within the chicken gut microbiome revealed by metagenomics and culture.</title>
        <authorList>
            <person name="Gilroy R."/>
            <person name="Ravi A."/>
            <person name="Getino M."/>
            <person name="Pursley I."/>
            <person name="Horton D.L."/>
            <person name="Alikhan N.F."/>
            <person name="Baker D."/>
            <person name="Gharbi K."/>
            <person name="Hall N."/>
            <person name="Watson M."/>
            <person name="Adriaenssens E.M."/>
            <person name="Foster-Nyarko E."/>
            <person name="Jarju S."/>
            <person name="Secka A."/>
            <person name="Antonio M."/>
            <person name="Oren A."/>
            <person name="Chaudhuri R.R."/>
            <person name="La Ragione R."/>
            <person name="Hildebrand F."/>
            <person name="Pallen M.J."/>
        </authorList>
    </citation>
    <scope>NUCLEOTIDE SEQUENCE</scope>
    <source>
        <strain evidence="9">ChiHjej9B8-1298</strain>
    </source>
</reference>
<proteinExistence type="inferred from homology"/>
<evidence type="ECO:0000256" key="2">
    <source>
        <dbReference type="ARBA" id="ARBA00007400"/>
    </source>
</evidence>
<keyword evidence="9" id="KW-0808">Transferase</keyword>
<keyword evidence="4 7" id="KW-0812">Transmembrane</keyword>
<evidence type="ECO:0000259" key="8">
    <source>
        <dbReference type="Pfam" id="PF01757"/>
    </source>
</evidence>
<feature type="transmembrane region" description="Helical" evidence="7">
    <location>
        <begin position="20"/>
        <end position="39"/>
    </location>
</feature>
<feature type="transmembrane region" description="Helical" evidence="7">
    <location>
        <begin position="92"/>
        <end position="113"/>
    </location>
</feature>
<dbReference type="PANTHER" id="PTHR40074">
    <property type="entry name" value="O-ACETYLTRANSFERASE WECH"/>
    <property type="match status" value="1"/>
</dbReference>
<evidence type="ECO:0000256" key="7">
    <source>
        <dbReference type="SAM" id="Phobius"/>
    </source>
</evidence>
<comment type="subcellular location">
    <subcellularLocation>
        <location evidence="1">Cell membrane</location>
        <topology evidence="1">Multi-pass membrane protein</topology>
    </subcellularLocation>
</comment>
<evidence type="ECO:0000256" key="1">
    <source>
        <dbReference type="ARBA" id="ARBA00004651"/>
    </source>
</evidence>
<feature type="transmembrane region" description="Helical" evidence="7">
    <location>
        <begin position="255"/>
        <end position="275"/>
    </location>
</feature>
<comment type="similarity">
    <text evidence="2">Belongs to the acyltransferase 3 family.</text>
</comment>
<dbReference type="PANTHER" id="PTHR40074:SF2">
    <property type="entry name" value="O-ACETYLTRANSFERASE WECH"/>
    <property type="match status" value="1"/>
</dbReference>
<evidence type="ECO:0000256" key="5">
    <source>
        <dbReference type="ARBA" id="ARBA00022989"/>
    </source>
</evidence>
<feature type="transmembrane region" description="Helical" evidence="7">
    <location>
        <begin position="353"/>
        <end position="375"/>
    </location>
</feature>
<feature type="transmembrane region" description="Helical" evidence="7">
    <location>
        <begin position="153"/>
        <end position="172"/>
    </location>
</feature>
<feature type="transmembrane region" description="Helical" evidence="7">
    <location>
        <begin position="225"/>
        <end position="243"/>
    </location>
</feature>
<reference evidence="9" key="2">
    <citation type="submission" date="2021-04" db="EMBL/GenBank/DDBJ databases">
        <authorList>
            <person name="Gilroy R."/>
        </authorList>
    </citation>
    <scope>NUCLEOTIDE SEQUENCE</scope>
    <source>
        <strain evidence="9">ChiHjej9B8-1298</strain>
    </source>
</reference>
<keyword evidence="5 7" id="KW-1133">Transmembrane helix</keyword>
<accession>A0A9D2E806</accession>
<dbReference type="GO" id="GO:0016413">
    <property type="term" value="F:O-acetyltransferase activity"/>
    <property type="evidence" value="ECO:0007669"/>
    <property type="project" value="TreeGrafter"/>
</dbReference>
<feature type="transmembrane region" description="Helical" evidence="7">
    <location>
        <begin position="184"/>
        <end position="205"/>
    </location>
</feature>
<sequence>MEERLMPGNAARKQIGWIDLLRVLACFWVVLAHCCDPFVSCFNTDRTAFVTGSLFGSAMRPSVPLFAMMTGALLLPVRTGLTAFYRKRIGRIVWPLAFWSLVLPLLFFVYFTYVSPDTRNPIAALDEHQDFGAVLAKWVTWLLNFNFDTTPLWYLYMLIGMYLVMPLISPWLQQASKRDLQVVLGVWGLSLFVPCVKLFVPMLGYPGAEAHVDLWGACAWNEFGMFYYVSGFMGYMLLAHYMMRFPPQWSWKKMLGICVPMFAAGYALTACGYLWVESLHPGNFAYLELVWYFSGINVLMMTFPVLAVVQKLDVAARPWLTKLAAYSFGIFLCHFVFVYVSYDLLDISFLPDWARIVLMAFVTFGLSALVTWGMWQWKVTRRFVQ</sequence>
<evidence type="ECO:0000256" key="6">
    <source>
        <dbReference type="ARBA" id="ARBA00023136"/>
    </source>
</evidence>
<dbReference type="GO" id="GO:0005886">
    <property type="term" value="C:plasma membrane"/>
    <property type="evidence" value="ECO:0007669"/>
    <property type="project" value="UniProtKB-SubCell"/>
</dbReference>
<keyword evidence="6 7" id="KW-0472">Membrane</keyword>
<feature type="transmembrane region" description="Helical" evidence="7">
    <location>
        <begin position="290"/>
        <end position="309"/>
    </location>
</feature>
<feature type="domain" description="Acyltransferase 3" evidence="8">
    <location>
        <begin position="16"/>
        <end position="372"/>
    </location>
</feature>
<dbReference type="GO" id="GO:0009246">
    <property type="term" value="P:enterobacterial common antigen biosynthetic process"/>
    <property type="evidence" value="ECO:0007669"/>
    <property type="project" value="TreeGrafter"/>
</dbReference>
<evidence type="ECO:0000313" key="9">
    <source>
        <dbReference type="EMBL" id="HIZ32674.1"/>
    </source>
</evidence>
<dbReference type="InterPro" id="IPR002656">
    <property type="entry name" value="Acyl_transf_3_dom"/>
</dbReference>
<keyword evidence="9" id="KW-0012">Acyltransferase</keyword>
<gene>
    <name evidence="9" type="ORF">H9814_03880</name>
</gene>
<dbReference type="Proteomes" id="UP000824028">
    <property type="component" value="Unassembled WGS sequence"/>
</dbReference>
<feature type="transmembrane region" description="Helical" evidence="7">
    <location>
        <begin position="63"/>
        <end position="85"/>
    </location>
</feature>
<dbReference type="AlphaFoldDB" id="A0A9D2E806"/>
<protein>
    <submittedName>
        <fullName evidence="9">Acyltransferase</fullName>
    </submittedName>
</protein>
<organism evidence="9 10">
    <name type="scientific">Candidatus Bacteroides merdigallinarum</name>
    <dbReference type="NCBI Taxonomy" id="2838473"/>
    <lineage>
        <taxon>Bacteria</taxon>
        <taxon>Pseudomonadati</taxon>
        <taxon>Bacteroidota</taxon>
        <taxon>Bacteroidia</taxon>
        <taxon>Bacteroidales</taxon>
        <taxon>Bacteroidaceae</taxon>
        <taxon>Bacteroides</taxon>
    </lineage>
</organism>
<dbReference type="Pfam" id="PF01757">
    <property type="entry name" value="Acyl_transf_3"/>
    <property type="match status" value="1"/>
</dbReference>
<dbReference type="EMBL" id="DXBX01000028">
    <property type="protein sequence ID" value="HIZ32674.1"/>
    <property type="molecule type" value="Genomic_DNA"/>
</dbReference>